<dbReference type="GO" id="GO:0006351">
    <property type="term" value="P:DNA-templated transcription"/>
    <property type="evidence" value="ECO:0007669"/>
    <property type="project" value="InterPro"/>
</dbReference>
<dbReference type="GO" id="GO:0006289">
    <property type="term" value="P:nucleotide-excision repair"/>
    <property type="evidence" value="ECO:0007669"/>
    <property type="project" value="InterPro"/>
</dbReference>
<dbReference type="Proteomes" id="UP000593567">
    <property type="component" value="Unassembled WGS sequence"/>
</dbReference>
<proteinExistence type="predicted"/>
<dbReference type="EMBL" id="VXIV02001986">
    <property type="protein sequence ID" value="KAF6028148.1"/>
    <property type="molecule type" value="Genomic_DNA"/>
</dbReference>
<sequence>MGSKDVFTECAKVDDKEMINDLLATAFSGNAVDMTSMADNPIGEDFGESTETAGKQSSSQSSNQTIIKRFNHHSTRVLKTADAAASSSSVEAADKPSDSKPTLSKRKLAEASSLVDLDSDETVDKKSDLTLRKVSRYFHGPVPQSSQNKYRSTEAMIRSANALVHEVEQWTGEIKHNLPVL</sequence>
<protein>
    <submittedName>
        <fullName evidence="2">GTF2H1</fullName>
    </submittedName>
</protein>
<feature type="region of interest" description="Disordered" evidence="1">
    <location>
        <begin position="38"/>
        <end position="111"/>
    </location>
</feature>
<dbReference type="OrthoDB" id="360521at2759"/>
<evidence type="ECO:0000313" key="2">
    <source>
        <dbReference type="EMBL" id="KAF6028148.1"/>
    </source>
</evidence>
<accession>A0A7J7JRV1</accession>
<dbReference type="GO" id="GO:0000439">
    <property type="term" value="C:transcription factor TFIIH core complex"/>
    <property type="evidence" value="ECO:0007669"/>
    <property type="project" value="InterPro"/>
</dbReference>
<dbReference type="InterPro" id="IPR027079">
    <property type="entry name" value="Tfb1/GTF2H1"/>
</dbReference>
<reference evidence="2" key="1">
    <citation type="submission" date="2020-06" db="EMBL/GenBank/DDBJ databases">
        <title>Draft genome of Bugula neritina, a colonial animal packing powerful symbionts and potential medicines.</title>
        <authorList>
            <person name="Rayko M."/>
        </authorList>
    </citation>
    <scope>NUCLEOTIDE SEQUENCE [LARGE SCALE GENOMIC DNA]</scope>
    <source>
        <strain evidence="2">Kwan_BN1</strain>
    </source>
</reference>
<name>A0A7J7JRV1_BUGNE</name>
<organism evidence="2 3">
    <name type="scientific">Bugula neritina</name>
    <name type="common">Brown bryozoan</name>
    <name type="synonym">Sertularia neritina</name>
    <dbReference type="NCBI Taxonomy" id="10212"/>
    <lineage>
        <taxon>Eukaryota</taxon>
        <taxon>Metazoa</taxon>
        <taxon>Spiralia</taxon>
        <taxon>Lophotrochozoa</taxon>
        <taxon>Bryozoa</taxon>
        <taxon>Gymnolaemata</taxon>
        <taxon>Cheilostomatida</taxon>
        <taxon>Flustrina</taxon>
        <taxon>Buguloidea</taxon>
        <taxon>Bugulidae</taxon>
        <taxon>Bugula</taxon>
    </lineage>
</organism>
<keyword evidence="3" id="KW-1185">Reference proteome</keyword>
<dbReference type="AlphaFoldDB" id="A0A7J7JRV1"/>
<evidence type="ECO:0000256" key="1">
    <source>
        <dbReference type="SAM" id="MobiDB-lite"/>
    </source>
</evidence>
<evidence type="ECO:0000313" key="3">
    <source>
        <dbReference type="Proteomes" id="UP000593567"/>
    </source>
</evidence>
<dbReference type="PANTHER" id="PTHR12856">
    <property type="entry name" value="TRANSCRIPTION INITIATION FACTOR IIH-RELATED"/>
    <property type="match status" value="1"/>
</dbReference>
<feature type="compositionally biased region" description="Low complexity" evidence="1">
    <location>
        <begin position="81"/>
        <end position="91"/>
    </location>
</feature>
<gene>
    <name evidence="2" type="ORF">EB796_013546</name>
</gene>
<comment type="caution">
    <text evidence="2">The sequence shown here is derived from an EMBL/GenBank/DDBJ whole genome shotgun (WGS) entry which is preliminary data.</text>
</comment>